<dbReference type="EMBL" id="SHKV01000001">
    <property type="protein sequence ID" value="RZU34496.1"/>
    <property type="molecule type" value="Genomic_DNA"/>
</dbReference>
<protein>
    <submittedName>
        <fullName evidence="1">Uncharacterized protein</fullName>
    </submittedName>
</protein>
<keyword evidence="2" id="KW-1185">Reference proteome</keyword>
<organism evidence="1 2">
    <name type="scientific">Blastococcus saxobsidens</name>
    <dbReference type="NCBI Taxonomy" id="138336"/>
    <lineage>
        <taxon>Bacteria</taxon>
        <taxon>Bacillati</taxon>
        <taxon>Actinomycetota</taxon>
        <taxon>Actinomycetes</taxon>
        <taxon>Geodermatophilales</taxon>
        <taxon>Geodermatophilaceae</taxon>
        <taxon>Blastococcus</taxon>
    </lineage>
</organism>
<accession>A0A4V2G2U3</accession>
<reference evidence="1 2" key="1">
    <citation type="submission" date="2019-02" db="EMBL/GenBank/DDBJ databases">
        <title>Sequencing the genomes of 1000 actinobacteria strains.</title>
        <authorList>
            <person name="Klenk H.-P."/>
        </authorList>
    </citation>
    <scope>NUCLEOTIDE SEQUENCE [LARGE SCALE GENOMIC DNA]</scope>
    <source>
        <strain evidence="1 2">DSM 44509</strain>
    </source>
</reference>
<gene>
    <name evidence="1" type="ORF">BKA19_4266</name>
</gene>
<name>A0A4V2G2U3_9ACTN</name>
<sequence>MVHGSALLRLARAARRPAMTGPAHARIVEVVAPVPVGNRYVRVDPGRAGDGPWRR</sequence>
<dbReference type="Proteomes" id="UP000292507">
    <property type="component" value="Unassembled WGS sequence"/>
</dbReference>
<proteinExistence type="predicted"/>
<dbReference type="RefSeq" id="WP_165400492.1">
    <property type="nucleotide sequence ID" value="NZ_SHKV01000001.1"/>
</dbReference>
<evidence type="ECO:0000313" key="2">
    <source>
        <dbReference type="Proteomes" id="UP000292507"/>
    </source>
</evidence>
<evidence type="ECO:0000313" key="1">
    <source>
        <dbReference type="EMBL" id="RZU34496.1"/>
    </source>
</evidence>
<comment type="caution">
    <text evidence="1">The sequence shown here is derived from an EMBL/GenBank/DDBJ whole genome shotgun (WGS) entry which is preliminary data.</text>
</comment>
<dbReference type="AlphaFoldDB" id="A0A4V2G2U3"/>